<organism evidence="2 3">
    <name type="scientific">Legionella hackeliae</name>
    <dbReference type="NCBI Taxonomy" id="449"/>
    <lineage>
        <taxon>Bacteria</taxon>
        <taxon>Pseudomonadati</taxon>
        <taxon>Pseudomonadota</taxon>
        <taxon>Gammaproteobacteria</taxon>
        <taxon>Legionellales</taxon>
        <taxon>Legionellaceae</taxon>
        <taxon>Legionella</taxon>
    </lineage>
</organism>
<evidence type="ECO:0000313" key="3">
    <source>
        <dbReference type="Proteomes" id="UP000032803"/>
    </source>
</evidence>
<proteinExistence type="predicted"/>
<evidence type="ECO:0000313" key="2">
    <source>
        <dbReference type="EMBL" id="CEK10359.1"/>
    </source>
</evidence>
<reference evidence="3" key="1">
    <citation type="submission" date="2014-09" db="EMBL/GenBank/DDBJ databases">
        <authorList>
            <person name="Gomez-Valero L."/>
        </authorList>
    </citation>
    <scope>NUCLEOTIDE SEQUENCE [LARGE SCALE GENOMIC DNA]</scope>
    <source>
        <strain evidence="3">ATCC35250</strain>
    </source>
</reference>
<dbReference type="OrthoDB" id="5637144at2"/>
<sequence length="157" mass="17620">MAKIIKPIFAEDDVFVSTRNRFFTVFKPIQSTRGTKYINRKDSDFFSYLLNPVIDIVLAPVFLLDILIDVTNLVLSLVKAAYRWSHNQQSTESFFDLRTRGELSEAKDHFLYAISALFSAVINPILSILSLGTRPIASIVKAIADGCEECTAPSSRI</sequence>
<dbReference type="AlphaFoldDB" id="A0A0A8UU98"/>
<evidence type="ECO:0000256" key="1">
    <source>
        <dbReference type="SAM" id="Phobius"/>
    </source>
</evidence>
<feature type="transmembrane region" description="Helical" evidence="1">
    <location>
        <begin position="110"/>
        <end position="131"/>
    </location>
</feature>
<keyword evidence="1" id="KW-1133">Transmembrane helix</keyword>
<gene>
    <name evidence="2" type="ORF">LHA_1309</name>
</gene>
<dbReference type="PATRIC" id="fig|449.7.peg.3318"/>
<dbReference type="Proteomes" id="UP000032803">
    <property type="component" value="Chromosome I"/>
</dbReference>
<accession>A0A0A8UU98</accession>
<keyword evidence="1" id="KW-0812">Transmembrane</keyword>
<protein>
    <submittedName>
        <fullName evidence="2">Uncharacterized protein</fullName>
    </submittedName>
</protein>
<keyword evidence="3" id="KW-1185">Reference proteome</keyword>
<dbReference type="HOGENOM" id="CLU_140963_0_0_6"/>
<dbReference type="STRING" id="449.LHA_1309"/>
<name>A0A0A8UU98_LEGHA</name>
<keyword evidence="1" id="KW-0472">Membrane</keyword>
<dbReference type="RefSeq" id="WP_045105750.1">
    <property type="nucleotide sequence ID" value="NZ_LN681225.1"/>
</dbReference>
<dbReference type="EMBL" id="LN681225">
    <property type="protein sequence ID" value="CEK10359.1"/>
    <property type="molecule type" value="Genomic_DNA"/>
</dbReference>
<feature type="transmembrane region" description="Helical" evidence="1">
    <location>
        <begin position="45"/>
        <end position="68"/>
    </location>
</feature>
<dbReference type="KEGG" id="lha:LHA_1309"/>